<name>A0A0C1E6L9_9BACT</name>
<accession>A0A0C1E6L9</accession>
<sequence length="313" mass="34618">MFRKRFFMKILIAGATGAIGQPLVKELLKEGYEVYGITLSKERSAKLAKEGAKPVILDVLNTEAVAAVLSDVKPTIVIDMLTRLPKEYTPESMRQAALLDAQIRMEGGANLLTAAVQQGVKRYIAQSSGFWYEPGEGMADENTSMAFQASPGIAASVRLYEEIEKRLFKTSSLEGVALRFGFFYGLGTWFNPEGDVAEQIRKQQFPIIGAGEGVWNFVHIEDAAHAIVSAIKSVPGVYNVVNDYPSPMHEWLPAFAKYLKAAAPPFISEKEGFKLRGADSVYYATKLRAASNAKAKKELHFKPRLFEWIKQDG</sequence>
<dbReference type="Gene3D" id="3.40.50.720">
    <property type="entry name" value="NAD(P)-binding Rossmann-like Domain"/>
    <property type="match status" value="1"/>
</dbReference>
<proteinExistence type="predicted"/>
<dbReference type="PATRIC" id="fig|83552.4.peg.1899"/>
<dbReference type="PANTHER" id="PTHR48079:SF6">
    <property type="entry name" value="NAD(P)-BINDING DOMAIN-CONTAINING PROTEIN-RELATED"/>
    <property type="match status" value="1"/>
</dbReference>
<dbReference type="InterPro" id="IPR051783">
    <property type="entry name" value="NAD(P)-dependent_oxidoreduct"/>
</dbReference>
<gene>
    <name evidence="2" type="ORF">DB43_HC00120</name>
</gene>
<reference evidence="2 3" key="1">
    <citation type="journal article" date="2014" name="Mol. Biol. Evol.">
        <title>Massive expansion of Ubiquitination-related gene families within the Chlamydiae.</title>
        <authorList>
            <person name="Domman D."/>
            <person name="Collingro A."/>
            <person name="Lagkouvardos I."/>
            <person name="Gehre L."/>
            <person name="Weinmaier T."/>
            <person name="Rattei T."/>
            <person name="Subtil A."/>
            <person name="Horn M."/>
        </authorList>
    </citation>
    <scope>NUCLEOTIDE SEQUENCE [LARGE SCALE GENOMIC DNA]</scope>
    <source>
        <strain evidence="2 3">OEW1</strain>
    </source>
</reference>
<feature type="domain" description="NAD-dependent epimerase/dehydratase" evidence="1">
    <location>
        <begin position="10"/>
        <end position="240"/>
    </location>
</feature>
<evidence type="ECO:0000259" key="1">
    <source>
        <dbReference type="Pfam" id="PF01370"/>
    </source>
</evidence>
<comment type="caution">
    <text evidence="2">The sequence shown here is derived from an EMBL/GenBank/DDBJ whole genome shotgun (WGS) entry which is preliminary data.</text>
</comment>
<organism evidence="2 3">
    <name type="scientific">Parachlamydia acanthamoebae</name>
    <dbReference type="NCBI Taxonomy" id="83552"/>
    <lineage>
        <taxon>Bacteria</taxon>
        <taxon>Pseudomonadati</taxon>
        <taxon>Chlamydiota</taxon>
        <taxon>Chlamydiia</taxon>
        <taxon>Parachlamydiales</taxon>
        <taxon>Parachlamydiaceae</taxon>
        <taxon>Parachlamydia</taxon>
    </lineage>
</organism>
<protein>
    <recommendedName>
        <fullName evidence="1">NAD-dependent epimerase/dehydratase domain-containing protein</fullName>
    </recommendedName>
</protein>
<dbReference type="AlphaFoldDB" id="A0A0C1E6L9"/>
<evidence type="ECO:0000313" key="2">
    <source>
        <dbReference type="EMBL" id="KIA76947.1"/>
    </source>
</evidence>
<dbReference type="InterPro" id="IPR036291">
    <property type="entry name" value="NAD(P)-bd_dom_sf"/>
</dbReference>
<dbReference type="PANTHER" id="PTHR48079">
    <property type="entry name" value="PROTEIN YEEZ"/>
    <property type="match status" value="1"/>
</dbReference>
<dbReference type="EMBL" id="JSAM01000098">
    <property type="protein sequence ID" value="KIA76947.1"/>
    <property type="molecule type" value="Genomic_DNA"/>
</dbReference>
<dbReference type="SUPFAM" id="SSF51735">
    <property type="entry name" value="NAD(P)-binding Rossmann-fold domains"/>
    <property type="match status" value="1"/>
</dbReference>
<dbReference type="InterPro" id="IPR001509">
    <property type="entry name" value="Epimerase_deHydtase"/>
</dbReference>
<dbReference type="GO" id="GO:0004029">
    <property type="term" value="F:aldehyde dehydrogenase (NAD+) activity"/>
    <property type="evidence" value="ECO:0007669"/>
    <property type="project" value="TreeGrafter"/>
</dbReference>
<dbReference type="GO" id="GO:0005737">
    <property type="term" value="C:cytoplasm"/>
    <property type="evidence" value="ECO:0007669"/>
    <property type="project" value="TreeGrafter"/>
</dbReference>
<evidence type="ECO:0000313" key="3">
    <source>
        <dbReference type="Proteomes" id="UP000031307"/>
    </source>
</evidence>
<dbReference type="Proteomes" id="UP000031307">
    <property type="component" value="Unassembled WGS sequence"/>
</dbReference>
<dbReference type="Pfam" id="PF01370">
    <property type="entry name" value="Epimerase"/>
    <property type="match status" value="1"/>
</dbReference>